<dbReference type="AlphaFoldDB" id="A0A068T1K1"/>
<dbReference type="Gene3D" id="3.30.390.10">
    <property type="entry name" value="Enolase-like, N-terminal domain"/>
    <property type="match status" value="1"/>
</dbReference>
<dbReference type="KEGG" id="ngg:RG540_PA12730"/>
<reference evidence="3" key="1">
    <citation type="journal article" date="2014" name="BMC Genomics">
        <title>Genome sequencing of two Neorhizobium galegae strains reveals a noeT gene responsible for the unusual acetylation of the nodulation factors.</title>
        <authorList>
            <person name="Osterman J."/>
            <person name="Marsh J."/>
            <person name="Laine P.K."/>
            <person name="Zeng Z."/>
            <person name="Alatalo E."/>
            <person name="Sullivan J.T."/>
            <person name="Young J.P."/>
            <person name="Thomas-Oates J."/>
            <person name="Paulin L."/>
            <person name="Lindstrom K."/>
        </authorList>
    </citation>
    <scope>NUCLEOTIDE SEQUENCE [LARGE SCALE GENOMIC DNA]</scope>
    <source>
        <strain evidence="3">HAMBI 540</strain>
    </source>
</reference>
<dbReference type="GO" id="GO:0003824">
    <property type="term" value="F:catalytic activity"/>
    <property type="evidence" value="ECO:0007669"/>
    <property type="project" value="UniProtKB-ARBA"/>
</dbReference>
<dbReference type="InterPro" id="IPR013341">
    <property type="entry name" value="Mandelate_racemase_N_dom"/>
</dbReference>
<dbReference type="HOGENOM" id="CLU_030273_3_0_5"/>
<feature type="domain" description="Mandelate racemase/muconate lactonizing enzyme C-terminal" evidence="1">
    <location>
        <begin position="162"/>
        <end position="265"/>
    </location>
</feature>
<dbReference type="SMART" id="SM00922">
    <property type="entry name" value="MR_MLE"/>
    <property type="match status" value="1"/>
</dbReference>
<proteinExistence type="predicted"/>
<dbReference type="InterPro" id="IPR029017">
    <property type="entry name" value="Enolase-like_N"/>
</dbReference>
<dbReference type="InterPro" id="IPR034593">
    <property type="entry name" value="DgoD-like"/>
</dbReference>
<dbReference type="Gene3D" id="3.20.20.120">
    <property type="entry name" value="Enolase-like C-terminal domain"/>
    <property type="match status" value="1"/>
</dbReference>
<sequence length="395" mass="44032">MTAKDMKPDGDISGREWEIARIGVRTFRYTSFIRRGFGHSHPGPPNEALQTLFEIETRGGAKGYAFGIAPDLAERTLRPMLIGENALYREKIWQKLSELQRGNGATLNDAQMALVDVALWDLAGRAFGQPVYRLLGAFRDKIPAYASTMCGDHDMPGGLNSPEAYADFAVQCRDEGYTALKMHPWMPPVPGAPSVDRDIAMCVEVRKRVGDSMHLMLDPYHQYSRQEAKRIGRAIEELGFLWMEEPMREASVSSYQWLCDELDLDICGPETAPGQIWTRAEWIRAGACDILRTGVLDVGGITPVMKTIHLAEANGMSIELHQNGAATLHALGAMQIPGRYYERGLLHPLIDYTKRTPWLATIDDAMDKDGNVHVPTGPGMGWDIDWDFIKTNEVA</sequence>
<dbReference type="PANTHER" id="PTHR48080">
    <property type="entry name" value="D-GALACTONATE DEHYDRATASE-RELATED"/>
    <property type="match status" value="1"/>
</dbReference>
<dbReference type="RefSeq" id="WP_245291497.1">
    <property type="nucleotide sequence ID" value="NZ_HG938354.1"/>
</dbReference>
<dbReference type="CDD" id="cd03329">
    <property type="entry name" value="MR_like_4"/>
    <property type="match status" value="1"/>
</dbReference>
<dbReference type="Proteomes" id="UP000028181">
    <property type="component" value="Plasmid pHAMBI540a"/>
</dbReference>
<organism evidence="2 3">
    <name type="scientific">Neorhizobium galegae bv. orientalis str. HAMBI 540</name>
    <dbReference type="NCBI Taxonomy" id="1028800"/>
    <lineage>
        <taxon>Bacteria</taxon>
        <taxon>Pseudomonadati</taxon>
        <taxon>Pseudomonadota</taxon>
        <taxon>Alphaproteobacteria</taxon>
        <taxon>Hyphomicrobiales</taxon>
        <taxon>Rhizobiaceae</taxon>
        <taxon>Rhizobium/Agrobacterium group</taxon>
        <taxon>Neorhizobium</taxon>
    </lineage>
</organism>
<dbReference type="PATRIC" id="fig|1028800.3.peg.5913"/>
<dbReference type="InterPro" id="IPR036849">
    <property type="entry name" value="Enolase-like_C_sf"/>
</dbReference>
<dbReference type="SUPFAM" id="SSF54826">
    <property type="entry name" value="Enolase N-terminal domain-like"/>
    <property type="match status" value="1"/>
</dbReference>
<dbReference type="EMBL" id="HG938354">
    <property type="protein sequence ID" value="CDN51949.1"/>
    <property type="molecule type" value="Genomic_DNA"/>
</dbReference>
<geneLocation type="plasmid" evidence="3">
    <name>II</name>
</geneLocation>
<evidence type="ECO:0000259" key="1">
    <source>
        <dbReference type="SMART" id="SM00922"/>
    </source>
</evidence>
<gene>
    <name evidence="2" type="ORF">RG540_PA12730</name>
</gene>
<keyword evidence="2" id="KW-0614">Plasmid</keyword>
<dbReference type="SUPFAM" id="SSF51604">
    <property type="entry name" value="Enolase C-terminal domain-like"/>
    <property type="match status" value="1"/>
</dbReference>
<dbReference type="Pfam" id="PF13378">
    <property type="entry name" value="MR_MLE_C"/>
    <property type="match status" value="1"/>
</dbReference>
<protein>
    <submittedName>
        <fullName evidence="2">Mandelate racemase/muconate lactonizing protein</fullName>
    </submittedName>
</protein>
<dbReference type="eggNOG" id="COG4948">
    <property type="taxonomic scope" value="Bacteria"/>
</dbReference>
<dbReference type="InterPro" id="IPR029065">
    <property type="entry name" value="Enolase_C-like"/>
</dbReference>
<dbReference type="GeneID" id="24261429"/>
<dbReference type="Pfam" id="PF02746">
    <property type="entry name" value="MR_MLE_N"/>
    <property type="match status" value="1"/>
</dbReference>
<evidence type="ECO:0000313" key="3">
    <source>
        <dbReference type="Proteomes" id="UP000028181"/>
    </source>
</evidence>
<name>A0A068T1K1_NEOGA</name>
<dbReference type="InterPro" id="IPR013342">
    <property type="entry name" value="Mandelate_racemase_C"/>
</dbReference>
<keyword evidence="3" id="KW-1185">Reference proteome</keyword>
<evidence type="ECO:0000313" key="2">
    <source>
        <dbReference type="EMBL" id="CDN51949.1"/>
    </source>
</evidence>
<accession>A0A068T1K1</accession>